<dbReference type="InterPro" id="IPR046357">
    <property type="entry name" value="PPIase_dom_sf"/>
</dbReference>
<keyword evidence="6" id="KW-0472">Membrane</keyword>
<evidence type="ECO:0000256" key="6">
    <source>
        <dbReference type="ARBA" id="ARBA00023136"/>
    </source>
</evidence>
<proteinExistence type="inferred from homology"/>
<sequence length="626" mass="71502">MFDFVNRKKRIVQFVLLLAVLPFMFWGVQSYRSESGEGYVAVVDGEEIQRREFEQALRDHQARLRAMFGGNFDNAMLDSYELRDSVLERLIQQRLLFREAVNNGFTVLDSQLVNEISQIPEFQLDNKFSKKQYEAFLRNEGLNPVAFESRVRQELLLQQLLDGYSENTFISDTAVGKVMYLSEVQREISQAQIMPEDFLSQIEPAESDIKDYYDARQSEFFLPERVRVEYLVLSLESLAENEPVSDDAIQNYYDEHQAEFGQPEERKASHILLAVASTASDDEKQAVRGKAEGILEQVLQRPEQFSEFAENFSDDPGSASRGGDLGFFGRGVMVKAFEDEIFQMQPDEIRGLVETDFGFHIIQLDEIKKAKIADLNEVREQIERKLKLQMVSSVFGEASEDFSNTVYEQSDSLQPAAEKFELTIQQSDWIDKNATEPAILANEKLLSAIFSDDVLFDKRNTEAIEVMPDTLVSARVLEHREATAQSLSIVRDEIVGRLKKQKAADMAIEEGQAKLESLQAGEDVAIDWGESKQVSYMQPQGLSQEVIRTIFKADVDMLPAYTGGKNPQGGYSLIRITDVIEPEMTDKEKRMNFSHQLQQMITQEEMSSYLGGIRQRYDVTVKRDSY</sequence>
<keyword evidence="3" id="KW-0997">Cell inner membrane</keyword>
<evidence type="ECO:0000256" key="1">
    <source>
        <dbReference type="ARBA" id="ARBA00004382"/>
    </source>
</evidence>
<dbReference type="RefSeq" id="WP_090702014.1">
    <property type="nucleotide sequence ID" value="NZ_FOSP01000032.1"/>
</dbReference>
<keyword evidence="2" id="KW-1003">Cell membrane</keyword>
<dbReference type="Proteomes" id="UP000199533">
    <property type="component" value="Unassembled WGS sequence"/>
</dbReference>
<evidence type="ECO:0000256" key="7">
    <source>
        <dbReference type="ARBA" id="ARBA00023186"/>
    </source>
</evidence>
<comment type="subcellular location">
    <subcellularLocation>
        <location evidence="1">Cell inner membrane</location>
        <topology evidence="1">Single-pass type II membrane protein</topology>
        <orientation evidence="1">Periplasmic side</orientation>
    </subcellularLocation>
</comment>
<comment type="similarity">
    <text evidence="8">Belongs to the PpiD chaperone family.</text>
</comment>
<evidence type="ECO:0000256" key="3">
    <source>
        <dbReference type="ARBA" id="ARBA00022519"/>
    </source>
</evidence>
<evidence type="ECO:0000256" key="11">
    <source>
        <dbReference type="PROSITE-ProRule" id="PRU00278"/>
    </source>
</evidence>
<keyword evidence="7" id="KW-0143">Chaperone</keyword>
<evidence type="ECO:0000256" key="9">
    <source>
        <dbReference type="ARBA" id="ARBA00040743"/>
    </source>
</evidence>
<dbReference type="InterPro" id="IPR027304">
    <property type="entry name" value="Trigger_fact/SurA_dom_sf"/>
</dbReference>
<dbReference type="Gene3D" id="3.10.50.40">
    <property type="match status" value="1"/>
</dbReference>
<dbReference type="GO" id="GO:0003755">
    <property type="term" value="F:peptidyl-prolyl cis-trans isomerase activity"/>
    <property type="evidence" value="ECO:0007669"/>
    <property type="project" value="UniProtKB-KW"/>
</dbReference>
<organism evidence="13 14">
    <name type="scientific">Nitrosomonas aestuarii</name>
    <dbReference type="NCBI Taxonomy" id="52441"/>
    <lineage>
        <taxon>Bacteria</taxon>
        <taxon>Pseudomonadati</taxon>
        <taxon>Pseudomonadota</taxon>
        <taxon>Betaproteobacteria</taxon>
        <taxon>Nitrosomonadales</taxon>
        <taxon>Nitrosomonadaceae</taxon>
        <taxon>Nitrosomonas</taxon>
    </lineage>
</organism>
<accession>A0A1I4F040</accession>
<keyword evidence="4" id="KW-0812">Transmembrane</keyword>
<dbReference type="Pfam" id="PF13624">
    <property type="entry name" value="SurA_N_3"/>
    <property type="match status" value="1"/>
</dbReference>
<dbReference type="PANTHER" id="PTHR47529:SF1">
    <property type="entry name" value="PERIPLASMIC CHAPERONE PPID"/>
    <property type="match status" value="1"/>
</dbReference>
<dbReference type="EMBL" id="FOSP01000032">
    <property type="protein sequence ID" value="SFL10909.1"/>
    <property type="molecule type" value="Genomic_DNA"/>
</dbReference>
<evidence type="ECO:0000256" key="10">
    <source>
        <dbReference type="ARBA" id="ARBA00042775"/>
    </source>
</evidence>
<name>A0A1I4F040_9PROT</name>
<evidence type="ECO:0000256" key="8">
    <source>
        <dbReference type="ARBA" id="ARBA00038408"/>
    </source>
</evidence>
<dbReference type="Pfam" id="PF13616">
    <property type="entry name" value="Rotamase_3"/>
    <property type="match status" value="1"/>
</dbReference>
<gene>
    <name evidence="13" type="ORF">SAMN05216302_10328</name>
</gene>
<keyword evidence="11 13" id="KW-0413">Isomerase</keyword>
<dbReference type="PROSITE" id="PS50198">
    <property type="entry name" value="PPIC_PPIASE_2"/>
    <property type="match status" value="1"/>
</dbReference>
<protein>
    <recommendedName>
        <fullName evidence="9">Periplasmic chaperone PpiD</fullName>
    </recommendedName>
    <alternativeName>
        <fullName evidence="10">Periplasmic folding chaperone</fullName>
    </alternativeName>
</protein>
<dbReference type="InterPro" id="IPR000297">
    <property type="entry name" value="PPIase_PpiC"/>
</dbReference>
<keyword evidence="11" id="KW-0697">Rotamase</keyword>
<dbReference type="InterPro" id="IPR052029">
    <property type="entry name" value="PpiD_chaperone"/>
</dbReference>
<evidence type="ECO:0000313" key="14">
    <source>
        <dbReference type="Proteomes" id="UP000199533"/>
    </source>
</evidence>
<keyword evidence="14" id="KW-1185">Reference proteome</keyword>
<evidence type="ECO:0000259" key="12">
    <source>
        <dbReference type="PROSITE" id="PS50198"/>
    </source>
</evidence>
<evidence type="ECO:0000256" key="2">
    <source>
        <dbReference type="ARBA" id="ARBA00022475"/>
    </source>
</evidence>
<dbReference type="GO" id="GO:0005886">
    <property type="term" value="C:plasma membrane"/>
    <property type="evidence" value="ECO:0007669"/>
    <property type="project" value="UniProtKB-SubCell"/>
</dbReference>
<dbReference type="SUPFAM" id="SSF109998">
    <property type="entry name" value="Triger factor/SurA peptide-binding domain-like"/>
    <property type="match status" value="1"/>
</dbReference>
<feature type="domain" description="PpiC" evidence="12">
    <location>
        <begin position="263"/>
        <end position="366"/>
    </location>
</feature>
<dbReference type="Gene3D" id="1.10.4030.10">
    <property type="entry name" value="Porin chaperone SurA, peptide-binding domain"/>
    <property type="match status" value="1"/>
</dbReference>
<dbReference type="PANTHER" id="PTHR47529">
    <property type="entry name" value="PEPTIDYL-PROLYL CIS-TRANS ISOMERASE D"/>
    <property type="match status" value="1"/>
</dbReference>
<dbReference type="STRING" id="52441.SAMN05216302_10328"/>
<evidence type="ECO:0000256" key="5">
    <source>
        <dbReference type="ARBA" id="ARBA00022989"/>
    </source>
</evidence>
<dbReference type="SUPFAM" id="SSF54534">
    <property type="entry name" value="FKBP-like"/>
    <property type="match status" value="1"/>
</dbReference>
<keyword evidence="5" id="KW-1133">Transmembrane helix</keyword>
<evidence type="ECO:0000256" key="4">
    <source>
        <dbReference type="ARBA" id="ARBA00022692"/>
    </source>
</evidence>
<dbReference type="OrthoDB" id="9812372at2"/>
<reference evidence="14" key="1">
    <citation type="submission" date="2016-10" db="EMBL/GenBank/DDBJ databases">
        <authorList>
            <person name="Varghese N."/>
            <person name="Submissions S."/>
        </authorList>
    </citation>
    <scope>NUCLEOTIDE SEQUENCE [LARGE SCALE GENOMIC DNA]</scope>
    <source>
        <strain evidence="14">Nm69</strain>
    </source>
</reference>
<dbReference type="AlphaFoldDB" id="A0A1I4F040"/>
<evidence type="ECO:0000313" key="13">
    <source>
        <dbReference type="EMBL" id="SFL10909.1"/>
    </source>
</evidence>